<evidence type="ECO:0000313" key="3">
    <source>
        <dbReference type="Proteomes" id="UP000199581"/>
    </source>
</evidence>
<dbReference type="Pfam" id="PF13332">
    <property type="entry name" value="Fil_haemagg_2"/>
    <property type="match status" value="5"/>
</dbReference>
<accession>A0A8G2C4A5</accession>
<evidence type="ECO:0000313" key="2">
    <source>
        <dbReference type="EMBL" id="SFL95176.1"/>
    </source>
</evidence>
<gene>
    <name evidence="2" type="ORF">SAMN05421830_1101</name>
</gene>
<feature type="region of interest" description="Disordered" evidence="1">
    <location>
        <begin position="789"/>
        <end position="817"/>
    </location>
</feature>
<evidence type="ECO:0000256" key="1">
    <source>
        <dbReference type="SAM" id="MobiDB-lite"/>
    </source>
</evidence>
<protein>
    <submittedName>
        <fullName evidence="2">Filamentous hemagglutinin</fullName>
    </submittedName>
</protein>
<dbReference type="Proteomes" id="UP000199581">
    <property type="component" value="Unassembled WGS sequence"/>
</dbReference>
<feature type="compositionally biased region" description="Polar residues" evidence="1">
    <location>
        <begin position="789"/>
        <end position="804"/>
    </location>
</feature>
<dbReference type="EMBL" id="FOTO01000010">
    <property type="protein sequence ID" value="SFL95176.1"/>
    <property type="molecule type" value="Genomic_DNA"/>
</dbReference>
<sequence>VGQRGAIEATGDLSMQAGRDIGIIGSDVKAGGDATFSAGRDVIIAAQELESHNFGKTGKSKSTFNTQTSKAATVEAGGSVSISAGQDVAVHGSSVSAGADVNIEAGRDVSITSATDGYDYHFKQKSKGGFFGGSSSEMHTGKVTTNVASAITAGGDVHVAAGQGGAGDLAVVGSKVRSGGDMSLKAEDGILVSSAQESESMISASSRSTLFSGKSKASGDAHVTQVGSEIVAGNDLKAEAKNVAVSASQIHAGHDVDIKSAESDLIVSGAQNTVSGYRYEKKSGWNLSAPLEIPLAILVGGGVEFYSSKMKEGKNTASSNFGSLITAGNNIDLESARDAVMIGSSVAAGNDVNISAVRDSNIIPGLTAQISERRIKEKSIGFSSLSISENEIKGFAGVTKTESGSKFTGDYNAGSVVSAGNDVSIEAGNNVNQFSSGIEAGRDVKLKSGNDVNIDADQDVEHMENYAREIQIGVTASARQSVTTAARTLADTPGNMAAGEGSDAAKGITAASAILRGVSAAQQLTNVGASASITAGASVSQSRSFMDAADAVASSIRAGRDAELDADRDVRVSGAMVLAEEDIAIQAGRDVEIKSATNTYSVGADSFFASAGVGVGASYSARGGAAAGIRVQAEAAGSENTSRAQTHANSVVAAGETLSVKSGADTTLAGANLEGRKVAMDVGGDLLVKSEQDKRAAAGSNWNAGGSVTFGYGFSADAHLGMGKSSADSAWVNRQTSVIGQEEVDIRTEKNTHVEGAVIAAKNGNLKLDTGTLTYGDIKDKDTSKGFQANLSGSYSSGGDNTGPTFDGSYGSSDRRQVNRATIGEGEIIIRSDPATGLEGLNRNLRRAQEITRDEQTSVVVYFDSAAIQEIASGFAGIRGNLETLGELVKQALPDDQRLQDSVDNQLSIRGKLIEKGMTDEQADAMLQKYALYADLMGEIGKLVDAKGGWSNLTETEAQAFVDSLQRDSRFVTLLASSDNIVSDSQAITINSGKYLVGTVTGGLQTAGSDTKSVLLFLNDMSGYMLYSASGGLLFQENAINFTNTVHDFTDAVVYLSQHIDEVGPAVVEGLEKKWNDYLLAVGDGDYYRAGNLYGEFYYEVGTVLVTAIGTAKSLMSGLKSAAPKFAATVEAAEAARVAKVGDKVFGVAVKSVLEEANYAQKTIGNMFSKAGKFAGQSVDDVAAALRAGKLNPSEVPIDYIVRDGNALILNTRSAQALTNAGIPRSQWNAINRTGQAAYEARLTGQLTRNNLTSKGISTVRQTGGR</sequence>
<dbReference type="OrthoDB" id="5666689at2"/>
<feature type="non-terminal residue" evidence="2">
    <location>
        <position position="1"/>
    </location>
</feature>
<dbReference type="GO" id="GO:0003824">
    <property type="term" value="F:catalytic activity"/>
    <property type="evidence" value="ECO:0007669"/>
    <property type="project" value="UniProtKB-ARBA"/>
</dbReference>
<dbReference type="AlphaFoldDB" id="A0A8G2C4A5"/>
<dbReference type="InterPro" id="IPR025157">
    <property type="entry name" value="Hemagglutinin_rpt"/>
</dbReference>
<proteinExistence type="predicted"/>
<comment type="caution">
    <text evidence="2">The sequence shown here is derived from an EMBL/GenBank/DDBJ whole genome shotgun (WGS) entry which is preliminary data.</text>
</comment>
<name>A0A8G2C4A5_DESNO</name>
<keyword evidence="3" id="KW-1185">Reference proteome</keyword>
<organism evidence="2 3">
    <name type="scientific">Desulfomicrobium norvegicum (strain DSM 1741 / NCIMB 8310)</name>
    <name type="common">Desulfovibrio baculatus (strain Norway 4)</name>
    <name type="synonym">Desulfovibrio desulfuricans (strain Norway 4)</name>
    <dbReference type="NCBI Taxonomy" id="52561"/>
    <lineage>
        <taxon>Bacteria</taxon>
        <taxon>Pseudomonadati</taxon>
        <taxon>Thermodesulfobacteriota</taxon>
        <taxon>Desulfovibrionia</taxon>
        <taxon>Desulfovibrionales</taxon>
        <taxon>Desulfomicrobiaceae</taxon>
        <taxon>Desulfomicrobium</taxon>
    </lineage>
</organism>
<reference evidence="2 3" key="1">
    <citation type="submission" date="2016-10" db="EMBL/GenBank/DDBJ databases">
        <authorList>
            <person name="Varghese N."/>
            <person name="Submissions S."/>
        </authorList>
    </citation>
    <scope>NUCLEOTIDE SEQUENCE [LARGE SCALE GENOMIC DNA]</scope>
    <source>
        <strain evidence="2 3">DSM 1741</strain>
    </source>
</reference>